<organism evidence="1">
    <name type="scientific">Hexamita inflata</name>
    <dbReference type="NCBI Taxonomy" id="28002"/>
    <lineage>
        <taxon>Eukaryota</taxon>
        <taxon>Metamonada</taxon>
        <taxon>Diplomonadida</taxon>
        <taxon>Hexamitidae</taxon>
        <taxon>Hexamitinae</taxon>
        <taxon>Hexamita</taxon>
    </lineage>
</organism>
<sequence length="98" mass="11885">MQKQIVQALQANYVLLHQIHLQKHINRFVINKQKQQHIRKTDKWSQEEDQLMDIAILIYGENVTAISQYVASKSQAQVYQRLRYLRERRQRKLDKQLL</sequence>
<gene>
    <name evidence="1" type="ORF">HINF_LOCUS20905</name>
    <name evidence="2" type="ORF">HINF_LOCUS2451</name>
</gene>
<dbReference type="Proteomes" id="UP001642409">
    <property type="component" value="Unassembled WGS sequence"/>
</dbReference>
<dbReference type="EMBL" id="CATOUU010000531">
    <property type="protein sequence ID" value="CAI9933260.1"/>
    <property type="molecule type" value="Genomic_DNA"/>
</dbReference>
<dbReference type="GO" id="GO:0003677">
    <property type="term" value="F:DNA binding"/>
    <property type="evidence" value="ECO:0007669"/>
    <property type="project" value="UniProtKB-KW"/>
</dbReference>
<keyword evidence="1" id="KW-0371">Homeobox</keyword>
<evidence type="ECO:0000313" key="2">
    <source>
        <dbReference type="EMBL" id="CAL5973589.1"/>
    </source>
</evidence>
<evidence type="ECO:0000313" key="3">
    <source>
        <dbReference type="Proteomes" id="UP001642409"/>
    </source>
</evidence>
<accession>A0AA86PAQ9</accession>
<dbReference type="InterPro" id="IPR009057">
    <property type="entry name" value="Homeodomain-like_sf"/>
</dbReference>
<dbReference type="AlphaFoldDB" id="A0AA86PAQ9"/>
<dbReference type="Gene3D" id="1.20.58.1880">
    <property type="match status" value="1"/>
</dbReference>
<comment type="caution">
    <text evidence="1">The sequence shown here is derived from an EMBL/GenBank/DDBJ whole genome shotgun (WGS) entry which is preliminary data.</text>
</comment>
<dbReference type="SUPFAM" id="SSF46689">
    <property type="entry name" value="Homeodomain-like"/>
    <property type="match status" value="1"/>
</dbReference>
<evidence type="ECO:0000313" key="1">
    <source>
        <dbReference type="EMBL" id="CAI9933260.1"/>
    </source>
</evidence>
<name>A0AA86PAQ9_9EUKA</name>
<proteinExistence type="predicted"/>
<dbReference type="EMBL" id="CAXDID020000004">
    <property type="protein sequence ID" value="CAL5973589.1"/>
    <property type="molecule type" value="Genomic_DNA"/>
</dbReference>
<keyword evidence="1" id="KW-0238">DNA-binding</keyword>
<reference evidence="1" key="1">
    <citation type="submission" date="2023-06" db="EMBL/GenBank/DDBJ databases">
        <authorList>
            <person name="Kurt Z."/>
        </authorList>
    </citation>
    <scope>NUCLEOTIDE SEQUENCE</scope>
</reference>
<keyword evidence="3" id="KW-1185">Reference proteome</keyword>
<protein>
    <submittedName>
        <fullName evidence="1">Homeobox-like domain superfamily</fullName>
    </submittedName>
    <submittedName>
        <fullName evidence="2">Homeobox-like_domain superfamily</fullName>
    </submittedName>
</protein>
<reference evidence="2 3" key="2">
    <citation type="submission" date="2024-07" db="EMBL/GenBank/DDBJ databases">
        <authorList>
            <person name="Akdeniz Z."/>
        </authorList>
    </citation>
    <scope>NUCLEOTIDE SEQUENCE [LARGE SCALE GENOMIC DNA]</scope>
</reference>